<name>A0ABS2DSJ5_9BURK</name>
<protein>
    <submittedName>
        <fullName evidence="1">CesT family type III secretion system chaperone</fullName>
    </submittedName>
</protein>
<organism evidence="1 2">
    <name type="scientific">Sutterella massiliensis</name>
    <dbReference type="NCBI Taxonomy" id="1816689"/>
    <lineage>
        <taxon>Bacteria</taxon>
        <taxon>Pseudomonadati</taxon>
        <taxon>Pseudomonadota</taxon>
        <taxon>Betaproteobacteria</taxon>
        <taxon>Burkholderiales</taxon>
        <taxon>Sutterellaceae</taxon>
        <taxon>Sutterella</taxon>
    </lineage>
</organism>
<dbReference type="EMBL" id="JACJJC010000010">
    <property type="protein sequence ID" value="MBM6704291.1"/>
    <property type="molecule type" value="Genomic_DNA"/>
</dbReference>
<dbReference type="Pfam" id="PF05932">
    <property type="entry name" value="CesT"/>
    <property type="match status" value="1"/>
</dbReference>
<sequence length="131" mass="14408">MENREIEAFGQRIGLPGLALNESGLAALEVDGLGTMTLEVLDPLEAASAAERDERLLLTLALLSQGDAPARFERALERFGWRRAPQYAVRTALVQDRLVLAIEFPPEAIDAANLENGLRFLLEAAEPLRRD</sequence>
<gene>
    <name evidence="1" type="ORF">H6A60_07325</name>
</gene>
<accession>A0ABS2DSJ5</accession>
<keyword evidence="2" id="KW-1185">Reference proteome</keyword>
<evidence type="ECO:0000313" key="1">
    <source>
        <dbReference type="EMBL" id="MBM6704291.1"/>
    </source>
</evidence>
<dbReference type="Proteomes" id="UP000715095">
    <property type="component" value="Unassembled WGS sequence"/>
</dbReference>
<evidence type="ECO:0000313" key="2">
    <source>
        <dbReference type="Proteomes" id="UP000715095"/>
    </source>
</evidence>
<dbReference type="SUPFAM" id="SSF69635">
    <property type="entry name" value="Type III secretory system chaperone-like"/>
    <property type="match status" value="1"/>
</dbReference>
<dbReference type="Gene3D" id="3.30.1460.10">
    <property type="match status" value="1"/>
</dbReference>
<proteinExistence type="predicted"/>
<dbReference type="RefSeq" id="WP_205102883.1">
    <property type="nucleotide sequence ID" value="NZ_JACJJC010000010.1"/>
</dbReference>
<comment type="caution">
    <text evidence="1">The sequence shown here is derived from an EMBL/GenBank/DDBJ whole genome shotgun (WGS) entry which is preliminary data.</text>
</comment>
<dbReference type="InterPro" id="IPR010261">
    <property type="entry name" value="Tir_chaperone"/>
</dbReference>
<reference evidence="1 2" key="1">
    <citation type="journal article" date="2021" name="Sci. Rep.">
        <title>The distribution of antibiotic resistance genes in chicken gut microbiota commensals.</title>
        <authorList>
            <person name="Juricova H."/>
            <person name="Matiasovicova J."/>
            <person name="Kubasova T."/>
            <person name="Cejkova D."/>
            <person name="Rychlik I."/>
        </authorList>
    </citation>
    <scope>NUCLEOTIDE SEQUENCE [LARGE SCALE GENOMIC DNA]</scope>
    <source>
        <strain evidence="1 2">An829</strain>
    </source>
</reference>